<dbReference type="InterPro" id="IPR040072">
    <property type="entry name" value="Methyltransferase_A"/>
</dbReference>
<evidence type="ECO:0000256" key="3">
    <source>
        <dbReference type="HAMAP-Rule" id="MF_01849"/>
    </source>
</evidence>
<organism evidence="5 6">
    <name type="scientific">Dysosmobacter acutus</name>
    <dbReference type="NCBI Taxonomy" id="2841504"/>
    <lineage>
        <taxon>Bacteria</taxon>
        <taxon>Bacillati</taxon>
        <taxon>Bacillota</taxon>
        <taxon>Clostridia</taxon>
        <taxon>Eubacteriales</taxon>
        <taxon>Oscillospiraceae</taxon>
        <taxon>Dysosmobacter</taxon>
    </lineage>
</organism>
<dbReference type="GO" id="GO:0032259">
    <property type="term" value="P:methylation"/>
    <property type="evidence" value="ECO:0007669"/>
    <property type="project" value="UniProtKB-KW"/>
</dbReference>
<dbReference type="GO" id="GO:0008168">
    <property type="term" value="F:methyltransferase activity"/>
    <property type="evidence" value="ECO:0007669"/>
    <property type="project" value="UniProtKB-KW"/>
</dbReference>
<keyword evidence="3" id="KW-0408">Iron</keyword>
<dbReference type="PIRSF" id="PIRSF006004">
    <property type="entry name" value="CHP00048"/>
    <property type="match status" value="1"/>
</dbReference>
<evidence type="ECO:0000256" key="1">
    <source>
        <dbReference type="ARBA" id="ARBA00022552"/>
    </source>
</evidence>
<dbReference type="InterPro" id="IPR007197">
    <property type="entry name" value="rSAM"/>
</dbReference>
<keyword evidence="3" id="KW-0963">Cytoplasm</keyword>
<feature type="binding site" evidence="3">
    <location>
        <begin position="212"/>
        <end position="214"/>
    </location>
    <ligand>
        <name>S-adenosyl-L-methionine</name>
        <dbReference type="ChEBI" id="CHEBI:59789"/>
    </ligand>
</feature>
<comment type="cofactor">
    <cofactor evidence="3">
        <name>[4Fe-4S] cluster</name>
        <dbReference type="ChEBI" id="CHEBI:49883"/>
    </cofactor>
    <text evidence="3">Binds 1 [4Fe-4S] cluster. The cluster is coordinated with 3 cysteines and an exchangeable S-adenosyl-L-methionine.</text>
</comment>
<feature type="binding site" evidence="3">
    <location>
        <position position="110"/>
    </location>
    <ligand>
        <name>[4Fe-4S] cluster</name>
        <dbReference type="ChEBI" id="CHEBI:49883"/>
        <note>4Fe-4S-S-AdoMet</note>
    </ligand>
</feature>
<feature type="binding site" evidence="3">
    <location>
        <position position="189"/>
    </location>
    <ligand>
        <name>S-adenosyl-L-methionine</name>
        <dbReference type="ChEBI" id="CHEBI:59789"/>
    </ligand>
</feature>
<dbReference type="NCBIfam" id="TIGR00048">
    <property type="entry name" value="rRNA_mod_RlmN"/>
    <property type="match status" value="1"/>
</dbReference>
<dbReference type="Pfam" id="PF21016">
    <property type="entry name" value="RlmN_N"/>
    <property type="match status" value="1"/>
</dbReference>
<comment type="caution">
    <text evidence="3">Lacks conserved residue(s) required for the propagation of feature annotation.</text>
</comment>
<evidence type="ECO:0000313" key="5">
    <source>
        <dbReference type="EMBL" id="MBU5627265.1"/>
    </source>
</evidence>
<gene>
    <name evidence="3 5" type="primary">rlmN</name>
    <name evidence="5" type="ORF">KQI82_10130</name>
</gene>
<keyword evidence="3" id="KW-0479">Metal-binding</keyword>
<comment type="function">
    <text evidence="3">Specifically methylates position 2 of adenine 2503 in 23S rRNA and position 2 of adenine 37 in tRNAs.</text>
</comment>
<dbReference type="Proteomes" id="UP000787672">
    <property type="component" value="Unassembled WGS sequence"/>
</dbReference>
<dbReference type="RefSeq" id="WP_216632641.1">
    <property type="nucleotide sequence ID" value="NZ_JAHLQN010000001.1"/>
</dbReference>
<comment type="similarity">
    <text evidence="3">Belongs to the radical SAM superfamily. RlmN family.</text>
</comment>
<keyword evidence="3 5" id="KW-0489">Methyltransferase</keyword>
<accession>A0ABS6FCZ8</accession>
<comment type="catalytic activity">
    <reaction evidence="3">
        <text>adenosine(2503) in 23S rRNA + 2 reduced [2Fe-2S]-[ferredoxin] + 2 S-adenosyl-L-methionine = 2-methyladenosine(2503) in 23S rRNA + 5'-deoxyadenosine + L-methionine + 2 oxidized [2Fe-2S]-[ferredoxin] + S-adenosyl-L-homocysteine</text>
        <dbReference type="Rhea" id="RHEA:42916"/>
        <dbReference type="Rhea" id="RHEA-COMP:10000"/>
        <dbReference type="Rhea" id="RHEA-COMP:10001"/>
        <dbReference type="Rhea" id="RHEA-COMP:10152"/>
        <dbReference type="Rhea" id="RHEA-COMP:10282"/>
        <dbReference type="ChEBI" id="CHEBI:17319"/>
        <dbReference type="ChEBI" id="CHEBI:33737"/>
        <dbReference type="ChEBI" id="CHEBI:33738"/>
        <dbReference type="ChEBI" id="CHEBI:57844"/>
        <dbReference type="ChEBI" id="CHEBI:57856"/>
        <dbReference type="ChEBI" id="CHEBI:59789"/>
        <dbReference type="ChEBI" id="CHEBI:74411"/>
        <dbReference type="ChEBI" id="CHEBI:74497"/>
        <dbReference type="EC" id="2.1.1.192"/>
    </reaction>
</comment>
<comment type="miscellaneous">
    <text evidence="3">Reaction proceeds by a ping-pong mechanism involving intermediate methylation of a conserved cysteine residue.</text>
</comment>
<dbReference type="SFLD" id="SFLDG01062">
    <property type="entry name" value="methyltransferase_(Class_A)"/>
    <property type="match status" value="1"/>
</dbReference>
<dbReference type="HAMAP" id="MF_01849">
    <property type="entry name" value="RNA_methyltr_RlmN"/>
    <property type="match status" value="1"/>
</dbReference>
<evidence type="ECO:0000313" key="6">
    <source>
        <dbReference type="Proteomes" id="UP000787672"/>
    </source>
</evidence>
<comment type="caution">
    <text evidence="5">The sequence shown here is derived from an EMBL/GenBank/DDBJ whole genome shotgun (WGS) entry which is preliminary data.</text>
</comment>
<dbReference type="EMBL" id="JAHLQN010000001">
    <property type="protein sequence ID" value="MBU5627265.1"/>
    <property type="molecule type" value="Genomic_DNA"/>
</dbReference>
<feature type="active site" description="S-methylcysteine intermediate" evidence="3">
    <location>
        <position position="329"/>
    </location>
</feature>
<evidence type="ECO:0000256" key="2">
    <source>
        <dbReference type="ARBA" id="ARBA00022694"/>
    </source>
</evidence>
<reference evidence="5 6" key="1">
    <citation type="submission" date="2021-06" db="EMBL/GenBank/DDBJ databases">
        <authorList>
            <person name="Sun Q."/>
            <person name="Li D."/>
        </authorList>
    </citation>
    <scope>NUCLEOTIDE SEQUENCE [LARGE SCALE GENOMIC DNA]</scope>
    <source>
        <strain evidence="5 6">MSJ-2</strain>
    </source>
</reference>
<dbReference type="InterPro" id="IPR048641">
    <property type="entry name" value="RlmN_N"/>
</dbReference>
<proteinExistence type="inferred from homology"/>
<dbReference type="InterPro" id="IPR004383">
    <property type="entry name" value="rRNA_lsu_MTrfase_RlmN/Cfr"/>
</dbReference>
<sequence length="343" mass="38324">MIDIKSMTLDELTDSLRQRGEPAFRGKQVFTWLHRGVASFEEMTNLSKTLREKLKQEYLLTVPQVARKQVSAQDGTIKYLWELGDGNCIESVLMQYHHGNTVCISSQVGCRMGCSFCASTIAGKVRDLTPSELLDQVIFTQKDSGLSVSNIVLMGIGEPLDNLDRVLRFLELVNHPDGLNIGMRHISLSTCGIIPGIDRLSDLGLQLTLSVSLHAPDSGTRSRIMPVNRAYDVDQLFDACHRYFKKTGRRISFEYAMIDGVNDSDWQADLIAKKIRGMPGHVNLIPLNDVVESPLKPSRRIAAFQKRLESHGITATVRRSLGGDIDASCGQLRRKAMEEEHQQ</sequence>
<keyword evidence="3" id="KW-1015">Disulfide bond</keyword>
<feature type="binding site" evidence="3">
    <location>
        <begin position="157"/>
        <end position="158"/>
    </location>
    <ligand>
        <name>S-adenosyl-L-methionine</name>
        <dbReference type="ChEBI" id="CHEBI:59789"/>
    </ligand>
</feature>
<keyword evidence="3" id="KW-0411">Iron-sulfur</keyword>
<dbReference type="EC" id="2.1.1.192" evidence="3"/>
<dbReference type="PROSITE" id="PS51918">
    <property type="entry name" value="RADICAL_SAM"/>
    <property type="match status" value="1"/>
</dbReference>
<feature type="active site" description="Proton acceptor" evidence="3">
    <location>
        <position position="90"/>
    </location>
</feature>
<keyword evidence="3" id="KW-0004">4Fe-4S</keyword>
<keyword evidence="2 3" id="KW-0819">tRNA processing</keyword>
<name>A0ABS6FCZ8_9FIRM</name>
<feature type="binding site" evidence="3">
    <location>
        <position position="117"/>
    </location>
    <ligand>
        <name>[4Fe-4S] cluster</name>
        <dbReference type="ChEBI" id="CHEBI:49883"/>
        <note>4Fe-4S-S-AdoMet</note>
    </ligand>
</feature>
<comment type="subcellular location">
    <subcellularLocation>
        <location evidence="3">Cytoplasm</location>
    </subcellularLocation>
</comment>
<evidence type="ECO:0000259" key="4">
    <source>
        <dbReference type="PROSITE" id="PS51918"/>
    </source>
</evidence>
<dbReference type="PANTHER" id="PTHR30544">
    <property type="entry name" value="23S RRNA METHYLTRANSFERASE"/>
    <property type="match status" value="1"/>
</dbReference>
<feature type="binding site" evidence="3">
    <location>
        <position position="114"/>
    </location>
    <ligand>
        <name>[4Fe-4S] cluster</name>
        <dbReference type="ChEBI" id="CHEBI:49883"/>
        <note>4Fe-4S-S-AdoMet</note>
    </ligand>
</feature>
<comment type="catalytic activity">
    <reaction evidence="3">
        <text>adenosine(37) in tRNA + 2 reduced [2Fe-2S]-[ferredoxin] + 2 S-adenosyl-L-methionine = 2-methyladenosine(37) in tRNA + 5'-deoxyadenosine + L-methionine + 2 oxidized [2Fe-2S]-[ferredoxin] + S-adenosyl-L-homocysteine</text>
        <dbReference type="Rhea" id="RHEA:43332"/>
        <dbReference type="Rhea" id="RHEA-COMP:10000"/>
        <dbReference type="Rhea" id="RHEA-COMP:10001"/>
        <dbReference type="Rhea" id="RHEA-COMP:10162"/>
        <dbReference type="Rhea" id="RHEA-COMP:10485"/>
        <dbReference type="ChEBI" id="CHEBI:17319"/>
        <dbReference type="ChEBI" id="CHEBI:33737"/>
        <dbReference type="ChEBI" id="CHEBI:33738"/>
        <dbReference type="ChEBI" id="CHEBI:57844"/>
        <dbReference type="ChEBI" id="CHEBI:57856"/>
        <dbReference type="ChEBI" id="CHEBI:59789"/>
        <dbReference type="ChEBI" id="CHEBI:74411"/>
        <dbReference type="ChEBI" id="CHEBI:74497"/>
        <dbReference type="EC" id="2.1.1.192"/>
    </reaction>
</comment>
<keyword evidence="6" id="KW-1185">Reference proteome</keyword>
<feature type="binding site" evidence="3">
    <location>
        <position position="288"/>
    </location>
    <ligand>
        <name>S-adenosyl-L-methionine</name>
        <dbReference type="ChEBI" id="CHEBI:59789"/>
    </ligand>
</feature>
<dbReference type="InterPro" id="IPR027492">
    <property type="entry name" value="RNA_MTrfase_RlmN"/>
</dbReference>
<protein>
    <recommendedName>
        <fullName evidence="3">Probable dual-specificity RNA methyltransferase RlmN</fullName>
        <ecNumber evidence="3">2.1.1.192</ecNumber>
    </recommendedName>
    <alternativeName>
        <fullName evidence="3">23S rRNA (adenine(2503)-C(2))-methyltransferase</fullName>
    </alternativeName>
    <alternativeName>
        <fullName evidence="3">23S rRNA m2A2503 methyltransferase</fullName>
    </alternativeName>
    <alternativeName>
        <fullName evidence="3">Ribosomal RNA large subunit methyltransferase N</fullName>
    </alternativeName>
    <alternativeName>
        <fullName evidence="3">tRNA (adenine(37)-C(2))-methyltransferase</fullName>
    </alternativeName>
    <alternativeName>
        <fullName evidence="3">tRNA m2A37 methyltransferase</fullName>
    </alternativeName>
</protein>
<keyword evidence="3 5" id="KW-0808">Transferase</keyword>
<dbReference type="SFLD" id="SFLDF00275">
    <property type="entry name" value="adenosine_C2_methyltransferase"/>
    <property type="match status" value="1"/>
</dbReference>
<keyword evidence="1 3" id="KW-0698">rRNA processing</keyword>
<dbReference type="Pfam" id="PF04055">
    <property type="entry name" value="Radical_SAM"/>
    <property type="match status" value="1"/>
</dbReference>
<dbReference type="CDD" id="cd01335">
    <property type="entry name" value="Radical_SAM"/>
    <property type="match status" value="1"/>
</dbReference>
<keyword evidence="3" id="KW-0949">S-adenosyl-L-methionine</keyword>
<feature type="domain" description="Radical SAM core" evidence="4">
    <location>
        <begin position="96"/>
        <end position="324"/>
    </location>
</feature>
<dbReference type="PANTHER" id="PTHR30544:SF5">
    <property type="entry name" value="RADICAL SAM CORE DOMAIN-CONTAINING PROTEIN"/>
    <property type="match status" value="1"/>
</dbReference>
<dbReference type="SFLD" id="SFLDS00029">
    <property type="entry name" value="Radical_SAM"/>
    <property type="match status" value="1"/>
</dbReference>